<dbReference type="PANTHER" id="PTHR23019">
    <property type="entry name" value="NUCLEAR PORE MEMBRANE GLYCOPROTEIN GP210-RELATED"/>
    <property type="match status" value="1"/>
</dbReference>
<dbReference type="PROSITE" id="PS51257">
    <property type="entry name" value="PROKAR_LIPOPROTEIN"/>
    <property type="match status" value="1"/>
</dbReference>
<feature type="domain" description="BIG2" evidence="1">
    <location>
        <begin position="328"/>
        <end position="409"/>
    </location>
</feature>
<proteinExistence type="predicted"/>
<feature type="domain" description="BIG2" evidence="1">
    <location>
        <begin position="506"/>
        <end position="587"/>
    </location>
</feature>
<dbReference type="InterPro" id="IPR008964">
    <property type="entry name" value="Invasin/intimin_cell_adhesion"/>
</dbReference>
<feature type="domain" description="BIG2" evidence="1">
    <location>
        <begin position="593"/>
        <end position="676"/>
    </location>
</feature>
<feature type="domain" description="BIG2" evidence="1">
    <location>
        <begin position="415"/>
        <end position="500"/>
    </location>
</feature>
<evidence type="ECO:0000259" key="1">
    <source>
        <dbReference type="SMART" id="SM00635"/>
    </source>
</evidence>
<accession>A0ABT8BW56</accession>
<sequence length="912" mass="92813">MMRHISTGWFTFIILPLFMLLTGCNSEEGSGSVTVKSGSTVTLERIDITPSPLRTRGVSQLQLAAGNELPFHAIGHYSDGSSRTLMGLSVNGLSESDTHLSDWHTSEQEVAVFSAPGMLKGGKTPGLVKVNLIKDNITSNTVKVNVTAAVIEDITITPASIALAKGQTEPLTAMANYSDSTTSDVTTSVAWQSPSPSTANVTPTGLISGGDVGITTITATKDGVPSNTVNVHVTTAVIDDITITPANVSVAKGQTQPLTATAIYSDGSSSNISSSVAWQDDSPSSATPTVTITPTGVLSGVDVGTANLSATKDGVPSNTVNVNVTAAVIEDITITPASIALAKGQTEPLTATAIYSDGSSSNITSSVAWQSPSPSTANVTPTGLISGADVGITTITATKDGVPSNTVNVHVTTAVIDDITITPANVSVAKGQTQPLTATAIYSDGSSSNISSSVAWQSDSPSSATPTVTITPTGVLSGVDVGTANLSATKDGVPSNTVNVNVTAAVIEGITITPASIALAKGQTEPLTAMATYSDGTTSDVTTSVAWQSPSPSTANVTPTGLISGGNVGITTITATKDGVPSNNVNVHVTTAVIDDITITPANVSVAKGQTEPLTAMATYSDGTTSDVTSSVAWSVSRPTTTTVATVTSGGLVSGVDMGLVTVTAMKDGVPSNDVDINVTAAVIDAIDITPASITLKNGQTEQLTAIVTYSDGTTSDVTSSVAWQSNPTATANVTPTGLVSGLKTGTANVSATKDGVPSNTITVEVCNLADTCIDVFDTGRGRLYTSSPSADYLSSIGGSPTDGFFTETGSSGPAGKFYRFSWSNAGLLCAKYSTQSLSGRTNWRLPSRAELKVDLFDKYGKMFTARGWPASGGYWSSYLGRSQAVNLTDGKITSGSVYYVSCVSDKSLGTP</sequence>
<protein>
    <submittedName>
        <fullName evidence="2">Ig-like domain-containing protein</fullName>
    </submittedName>
</protein>
<organism evidence="2 3">
    <name type="scientific">Vibrio ostreicida</name>
    <dbReference type="NCBI Taxonomy" id="526588"/>
    <lineage>
        <taxon>Bacteria</taxon>
        <taxon>Pseudomonadati</taxon>
        <taxon>Pseudomonadota</taxon>
        <taxon>Gammaproteobacteria</taxon>
        <taxon>Vibrionales</taxon>
        <taxon>Vibrionaceae</taxon>
        <taxon>Vibrio</taxon>
    </lineage>
</organism>
<dbReference type="InterPro" id="IPR003343">
    <property type="entry name" value="Big_2"/>
</dbReference>
<evidence type="ECO:0000313" key="2">
    <source>
        <dbReference type="EMBL" id="MDN3611411.1"/>
    </source>
</evidence>
<feature type="domain" description="BIG2" evidence="1">
    <location>
        <begin position="237"/>
        <end position="322"/>
    </location>
</feature>
<dbReference type="Proteomes" id="UP001238540">
    <property type="component" value="Unassembled WGS sequence"/>
</dbReference>
<dbReference type="RefSeq" id="WP_290312923.1">
    <property type="nucleotide sequence ID" value="NZ_JAUFQC010000027.1"/>
</dbReference>
<evidence type="ECO:0000313" key="3">
    <source>
        <dbReference type="Proteomes" id="UP001238540"/>
    </source>
</evidence>
<comment type="caution">
    <text evidence="2">The sequence shown here is derived from an EMBL/GenBank/DDBJ whole genome shotgun (WGS) entry which is preliminary data.</text>
</comment>
<name>A0ABT8BW56_9VIBR</name>
<feature type="domain" description="BIG2" evidence="1">
    <location>
        <begin position="683"/>
        <end position="764"/>
    </location>
</feature>
<dbReference type="InterPro" id="IPR045197">
    <property type="entry name" value="NUP210-like"/>
</dbReference>
<feature type="domain" description="BIG2" evidence="1">
    <location>
        <begin position="150"/>
        <end position="231"/>
    </location>
</feature>
<dbReference type="PANTHER" id="PTHR23019:SF0">
    <property type="entry name" value="NUCLEAR PORE MEMBRANE GLYCOPROTEIN 210"/>
    <property type="match status" value="1"/>
</dbReference>
<reference evidence="3" key="1">
    <citation type="journal article" date="2019" name="Int. J. Syst. Evol. Microbiol.">
        <title>The Global Catalogue of Microorganisms (GCM) 10K type strain sequencing project: providing services to taxonomists for standard genome sequencing and annotation.</title>
        <authorList>
            <consortium name="The Broad Institute Genomics Platform"/>
            <consortium name="The Broad Institute Genome Sequencing Center for Infectious Disease"/>
            <person name="Wu L."/>
            <person name="Ma J."/>
        </authorList>
    </citation>
    <scope>NUCLEOTIDE SEQUENCE [LARGE SCALE GENOMIC DNA]</scope>
    <source>
        <strain evidence="3">CECT 7398</strain>
    </source>
</reference>
<gene>
    <name evidence="2" type="ORF">QWZ16_17565</name>
</gene>
<dbReference type="Pfam" id="PF02368">
    <property type="entry name" value="Big_2"/>
    <property type="match status" value="7"/>
</dbReference>
<dbReference type="Gene3D" id="2.60.40.1080">
    <property type="match status" value="8"/>
</dbReference>
<dbReference type="SMART" id="SM00635">
    <property type="entry name" value="BID_2"/>
    <property type="match status" value="7"/>
</dbReference>
<dbReference type="EMBL" id="JAUFQC010000027">
    <property type="protein sequence ID" value="MDN3611411.1"/>
    <property type="molecule type" value="Genomic_DNA"/>
</dbReference>
<dbReference type="SUPFAM" id="SSF49373">
    <property type="entry name" value="Invasin/intimin cell-adhesion fragments"/>
    <property type="match status" value="4"/>
</dbReference>
<keyword evidence="3" id="KW-1185">Reference proteome</keyword>